<dbReference type="SUPFAM" id="SSF53850">
    <property type="entry name" value="Periplasmic binding protein-like II"/>
    <property type="match status" value="1"/>
</dbReference>
<dbReference type="GO" id="GO:0000976">
    <property type="term" value="F:transcription cis-regulatory region binding"/>
    <property type="evidence" value="ECO:0007669"/>
    <property type="project" value="TreeGrafter"/>
</dbReference>
<dbReference type="InterPro" id="IPR036388">
    <property type="entry name" value="WH-like_DNA-bd_sf"/>
</dbReference>
<dbReference type="Gene3D" id="1.10.10.10">
    <property type="entry name" value="Winged helix-like DNA-binding domain superfamily/Winged helix DNA-binding domain"/>
    <property type="match status" value="1"/>
</dbReference>
<evidence type="ECO:0000256" key="3">
    <source>
        <dbReference type="ARBA" id="ARBA00023125"/>
    </source>
</evidence>
<dbReference type="STRING" id="2754.EH55_06300"/>
<dbReference type="SUPFAM" id="SSF46785">
    <property type="entry name" value="Winged helix' DNA-binding domain"/>
    <property type="match status" value="1"/>
</dbReference>
<keyword evidence="4" id="KW-0804">Transcription</keyword>
<evidence type="ECO:0000313" key="6">
    <source>
        <dbReference type="EMBL" id="KEJ91990.1"/>
    </source>
</evidence>
<dbReference type="GO" id="GO:0003700">
    <property type="term" value="F:DNA-binding transcription factor activity"/>
    <property type="evidence" value="ECO:0007669"/>
    <property type="project" value="InterPro"/>
</dbReference>
<evidence type="ECO:0000256" key="2">
    <source>
        <dbReference type="ARBA" id="ARBA00023015"/>
    </source>
</evidence>
<gene>
    <name evidence="6" type="ORF">EH55_06300</name>
</gene>
<dbReference type="FunFam" id="1.10.10.10:FF:000001">
    <property type="entry name" value="LysR family transcriptional regulator"/>
    <property type="match status" value="1"/>
</dbReference>
<evidence type="ECO:0000313" key="7">
    <source>
        <dbReference type="Proteomes" id="UP000027665"/>
    </source>
</evidence>
<name>A0A073IR15_9BACT</name>
<dbReference type="Gene3D" id="3.40.190.290">
    <property type="match status" value="1"/>
</dbReference>
<dbReference type="RefSeq" id="WP_037976716.1">
    <property type="nucleotide sequence ID" value="NZ_JMKI01000036.1"/>
</dbReference>
<dbReference type="PROSITE" id="PS50931">
    <property type="entry name" value="HTH_LYSR"/>
    <property type="match status" value="1"/>
</dbReference>
<dbReference type="InterPro" id="IPR000847">
    <property type="entry name" value="LysR_HTH_N"/>
</dbReference>
<dbReference type="Proteomes" id="UP000027665">
    <property type="component" value="Unassembled WGS sequence"/>
</dbReference>
<dbReference type="PANTHER" id="PTHR30126:SF40">
    <property type="entry name" value="HTH-TYPE TRANSCRIPTIONAL REGULATOR GLTR"/>
    <property type="match status" value="1"/>
</dbReference>
<proteinExistence type="inferred from homology"/>
<protein>
    <recommendedName>
        <fullName evidence="5">HTH lysR-type domain-containing protein</fullName>
    </recommendedName>
</protein>
<dbReference type="InterPro" id="IPR005119">
    <property type="entry name" value="LysR_subst-bd"/>
</dbReference>
<dbReference type="AlphaFoldDB" id="A0A073IR15"/>
<dbReference type="PRINTS" id="PR00039">
    <property type="entry name" value="HTHLYSR"/>
</dbReference>
<dbReference type="InterPro" id="IPR036390">
    <property type="entry name" value="WH_DNA-bd_sf"/>
</dbReference>
<keyword evidence="3" id="KW-0238">DNA-binding</keyword>
<keyword evidence="2" id="KW-0805">Transcription regulation</keyword>
<keyword evidence="7" id="KW-1185">Reference proteome</keyword>
<dbReference type="PATRIC" id="fig|2754.20.peg.1835"/>
<accession>A0A073IR15</accession>
<dbReference type="Pfam" id="PF00126">
    <property type="entry name" value="HTH_1"/>
    <property type="match status" value="1"/>
</dbReference>
<dbReference type="GeneID" id="90983889"/>
<feature type="domain" description="HTH lysR-type" evidence="5">
    <location>
        <begin position="1"/>
        <end position="58"/>
    </location>
</feature>
<dbReference type="EMBL" id="JMKI01000036">
    <property type="protein sequence ID" value="KEJ91990.1"/>
    <property type="molecule type" value="Genomic_DNA"/>
</dbReference>
<evidence type="ECO:0000256" key="4">
    <source>
        <dbReference type="ARBA" id="ARBA00023163"/>
    </source>
</evidence>
<evidence type="ECO:0000256" key="1">
    <source>
        <dbReference type="ARBA" id="ARBA00009437"/>
    </source>
</evidence>
<dbReference type="CDD" id="cd05466">
    <property type="entry name" value="PBP2_LTTR_substrate"/>
    <property type="match status" value="1"/>
</dbReference>
<reference evidence="6 7" key="1">
    <citation type="submission" date="2014-04" db="EMBL/GenBank/DDBJ databases">
        <title>Draft Genome Sequence of Synergistes jonesii.</title>
        <authorList>
            <person name="Coil D.A."/>
            <person name="Eisen J.A."/>
            <person name="Holland-Moritz H.E."/>
        </authorList>
    </citation>
    <scope>NUCLEOTIDE SEQUENCE [LARGE SCALE GENOMIC DNA]</scope>
    <source>
        <strain evidence="6 7">78-1</strain>
    </source>
</reference>
<dbReference type="PANTHER" id="PTHR30126">
    <property type="entry name" value="HTH-TYPE TRANSCRIPTIONAL REGULATOR"/>
    <property type="match status" value="1"/>
</dbReference>
<sequence>MELKNINTFLRVAGLGGFTKAANELGYSQSTVTIQIKQLERELGFPLFDRIGKTISLTQKGEEFILYANEFVRLEDKLSSLSDAPDSVAGTLRIGVLESLFVWKTADLLPRFHSRYPEVKIEITSATGAALYRMLRQNEVDVIYLLDNLIYHKDCVRACASPVSLKFVAAPESPLCAEKNISLEEIARQPLILAERDAIYRRELDREAAVNGVELVPILEVDNIEVILRLLKRGMGVSFLPDYVIEESVKKGELSVLDVRCNAISLWSQIVCHKNKYVTPPMRSFTELIQSAAPTEA</sequence>
<evidence type="ECO:0000259" key="5">
    <source>
        <dbReference type="PROSITE" id="PS50931"/>
    </source>
</evidence>
<dbReference type="eggNOG" id="COG0583">
    <property type="taxonomic scope" value="Bacteria"/>
</dbReference>
<comment type="similarity">
    <text evidence="1">Belongs to the LysR transcriptional regulatory family.</text>
</comment>
<dbReference type="OrthoDB" id="3586at2"/>
<dbReference type="Pfam" id="PF03466">
    <property type="entry name" value="LysR_substrate"/>
    <property type="match status" value="1"/>
</dbReference>
<organism evidence="6 7">
    <name type="scientific">Synergistes jonesii</name>
    <dbReference type="NCBI Taxonomy" id="2754"/>
    <lineage>
        <taxon>Bacteria</taxon>
        <taxon>Thermotogati</taxon>
        <taxon>Synergistota</taxon>
        <taxon>Synergistia</taxon>
        <taxon>Synergistales</taxon>
        <taxon>Synergistaceae</taxon>
        <taxon>Synergistes</taxon>
    </lineage>
</organism>
<comment type="caution">
    <text evidence="6">The sequence shown here is derived from an EMBL/GenBank/DDBJ whole genome shotgun (WGS) entry which is preliminary data.</text>
</comment>